<feature type="compositionally biased region" description="Basic and acidic residues" evidence="2">
    <location>
        <begin position="296"/>
        <end position="322"/>
    </location>
</feature>
<feature type="compositionally biased region" description="Basic and acidic residues" evidence="2">
    <location>
        <begin position="21"/>
        <end position="59"/>
    </location>
</feature>
<dbReference type="EMBL" id="JAHFZB010000009">
    <property type="protein sequence ID" value="KAK6486168.1"/>
    <property type="molecule type" value="Genomic_DNA"/>
</dbReference>
<gene>
    <name evidence="3" type="ORF">HHUSO_G12108</name>
</gene>
<dbReference type="PANTHER" id="PTHR15268">
    <property type="entry name" value="THRAP3/BCLAF1"/>
    <property type="match status" value="1"/>
</dbReference>
<feature type="compositionally biased region" description="Basic and acidic residues" evidence="2">
    <location>
        <begin position="432"/>
        <end position="441"/>
    </location>
</feature>
<sequence length="683" mass="78753">MSRPRSRSPRHKYRSVSSSYERSEERLNDRPFVDRSDDLGEYKKGPEKQARWSGPKDEGYGQNSSRMPPNNFAYKKRINFRPAILGGRKTNSESFRDSPGQRQNPFPVDLQGSTAQRRRTFPGTFRGPITHRRPPSPGHFHGPTTHRPPSPEPFRGPTTQRRYPCPEQERVRGRPAPPPVYPSPGQERDRGCPAPPRYPEEGPPREYERIRFQEHRLARSKSPRRESNRGKPFSRPARGENWQEGKDFAREERYSVSPPRRGFEEYHRRSPYEERNRNQAVQPGYPAERGFRKHSRSAERARDTERYEERDPRRSPKWKQDRSYAPYPKEGPRQHPRQGAGCPVDRGHYQEDKPPALQMAFEYSHKHSRGVLPQTHEKPESREKESQVVTSKSKEENLFRGGMKTRPLFDRRPKPAPLNHASNTKKLFKNPSKIEKDEDLRSPIAKQRRPNKLRSNSDSSRMQPGKSMEDSSLKRAEFKQSGPQKPYIPDNSRGETLTIKVDMKRPLTKYSLTCHSDRQLSQDLVAVGQRGLAFHPAAKHSGSSERMVRNSQTGDFAQEIITLVHQDSYFMGGNVTLNDRFSKLQDSRTVIPGGVRFHPGLKISRQIDIPLSEMKKLKPNKKAGPSQQVSVHPRSLSIKPPFVRKRPFEDKTENGKPIKKPFKANFPLQPPAPGIEDEEKQTS</sequence>
<feature type="region of interest" description="Disordered" evidence="2">
    <location>
        <begin position="618"/>
        <end position="683"/>
    </location>
</feature>
<dbReference type="Pfam" id="PF15440">
    <property type="entry name" value="THRAP3_BCLAF1"/>
    <property type="match status" value="1"/>
</dbReference>
<evidence type="ECO:0000313" key="3">
    <source>
        <dbReference type="EMBL" id="KAK6486168.1"/>
    </source>
</evidence>
<feature type="compositionally biased region" description="Basic residues" evidence="2">
    <location>
        <begin position="1"/>
        <end position="14"/>
    </location>
</feature>
<protein>
    <submittedName>
        <fullName evidence="3">BCLAF1 and THRAP3 family member 3-like isoform X1</fullName>
    </submittedName>
</protein>
<feature type="compositionally biased region" description="Basic and acidic residues" evidence="2">
    <location>
        <begin position="646"/>
        <end position="656"/>
    </location>
</feature>
<accession>A0ABR0ZMX3</accession>
<name>A0ABR0ZMX3_HUSHU</name>
<comment type="caution">
    <text evidence="3">The sequence shown here is derived from an EMBL/GenBank/DDBJ whole genome shotgun (WGS) entry which is preliminary data.</text>
</comment>
<feature type="region of interest" description="Disordered" evidence="2">
    <location>
        <begin position="1"/>
        <end position="494"/>
    </location>
</feature>
<feature type="compositionally biased region" description="Basic and acidic residues" evidence="2">
    <location>
        <begin position="261"/>
        <end position="277"/>
    </location>
</feature>
<feature type="compositionally biased region" description="Basic and acidic residues" evidence="2">
    <location>
        <begin position="198"/>
        <end position="229"/>
    </location>
</feature>
<feature type="compositionally biased region" description="Polar residues" evidence="2">
    <location>
        <begin position="453"/>
        <end position="462"/>
    </location>
</feature>
<dbReference type="Proteomes" id="UP001369086">
    <property type="component" value="Unassembled WGS sequence"/>
</dbReference>
<evidence type="ECO:0000313" key="4">
    <source>
        <dbReference type="Proteomes" id="UP001369086"/>
    </source>
</evidence>
<proteinExistence type="inferred from homology"/>
<dbReference type="InterPro" id="IPR029199">
    <property type="entry name" value="THRAP3_BCLAF1"/>
</dbReference>
<feature type="compositionally biased region" description="Basic and acidic residues" evidence="2">
    <location>
        <begin position="345"/>
        <end position="354"/>
    </location>
</feature>
<evidence type="ECO:0000256" key="2">
    <source>
        <dbReference type="SAM" id="MobiDB-lite"/>
    </source>
</evidence>
<evidence type="ECO:0000256" key="1">
    <source>
        <dbReference type="ARBA" id="ARBA00006481"/>
    </source>
</evidence>
<keyword evidence="4" id="KW-1185">Reference proteome</keyword>
<feature type="compositionally biased region" description="Basic and acidic residues" evidence="2">
    <location>
        <begin position="375"/>
        <end position="398"/>
    </location>
</feature>
<reference evidence="3 4" key="1">
    <citation type="submission" date="2021-05" db="EMBL/GenBank/DDBJ databases">
        <authorList>
            <person name="Zahm M."/>
            <person name="Klopp C."/>
            <person name="Cabau C."/>
            <person name="Kuhl H."/>
            <person name="Suciu R."/>
            <person name="Ciorpac M."/>
            <person name="Holostenco D."/>
            <person name="Gessner J."/>
            <person name="Wuertz S."/>
            <person name="Hohne C."/>
            <person name="Stock M."/>
            <person name="Gislard M."/>
            <person name="Lluch J."/>
            <person name="Milhes M."/>
            <person name="Lampietro C."/>
            <person name="Lopez Roques C."/>
            <person name="Donnadieu C."/>
            <person name="Du K."/>
            <person name="Schartl M."/>
            <person name="Guiguen Y."/>
        </authorList>
    </citation>
    <scope>NUCLEOTIDE SEQUENCE [LARGE SCALE GENOMIC DNA]</scope>
    <source>
        <strain evidence="3">Hh-F2</strain>
        <tissue evidence="3">Blood</tissue>
    </source>
</reference>
<dbReference type="PANTHER" id="PTHR15268:SF17">
    <property type="entry name" value="BCLAF1 AND THRAP3 FAMILY MEMBER 3"/>
    <property type="match status" value="1"/>
</dbReference>
<feature type="compositionally biased region" description="Basic and acidic residues" evidence="2">
    <location>
        <begin position="237"/>
        <end position="254"/>
    </location>
</feature>
<comment type="similarity">
    <text evidence="1">Belongs to the BCLAF1/THRAP3 family.</text>
</comment>
<feature type="compositionally biased region" description="Basic and acidic residues" evidence="2">
    <location>
        <begin position="467"/>
        <end position="478"/>
    </location>
</feature>
<organism evidence="3 4">
    <name type="scientific">Huso huso</name>
    <name type="common">Beluga</name>
    <name type="synonym">Acipenser huso</name>
    <dbReference type="NCBI Taxonomy" id="61971"/>
    <lineage>
        <taxon>Eukaryota</taxon>
        <taxon>Metazoa</taxon>
        <taxon>Chordata</taxon>
        <taxon>Craniata</taxon>
        <taxon>Vertebrata</taxon>
        <taxon>Euteleostomi</taxon>
        <taxon>Actinopterygii</taxon>
        <taxon>Chondrostei</taxon>
        <taxon>Acipenseriformes</taxon>
        <taxon>Acipenseridae</taxon>
        <taxon>Huso</taxon>
    </lineage>
</organism>